<accession>A0A200R682</accession>
<evidence type="ECO:0000313" key="2">
    <source>
        <dbReference type="EMBL" id="OVA18193.1"/>
    </source>
</evidence>
<keyword evidence="3" id="KW-1185">Reference proteome</keyword>
<feature type="compositionally biased region" description="Gly residues" evidence="1">
    <location>
        <begin position="48"/>
        <end position="59"/>
    </location>
</feature>
<name>A0A200R682_MACCD</name>
<dbReference type="PANTHER" id="PTHR37721">
    <property type="entry name" value="OS05G0464200 PROTEIN"/>
    <property type="match status" value="1"/>
</dbReference>
<dbReference type="InParanoid" id="A0A200R682"/>
<proteinExistence type="predicted"/>
<dbReference type="PANTHER" id="PTHR37721:SF1">
    <property type="entry name" value="OS05G0464200 PROTEIN"/>
    <property type="match status" value="1"/>
</dbReference>
<organism evidence="2 3">
    <name type="scientific">Macleaya cordata</name>
    <name type="common">Five-seeded plume-poppy</name>
    <name type="synonym">Bocconia cordata</name>
    <dbReference type="NCBI Taxonomy" id="56857"/>
    <lineage>
        <taxon>Eukaryota</taxon>
        <taxon>Viridiplantae</taxon>
        <taxon>Streptophyta</taxon>
        <taxon>Embryophyta</taxon>
        <taxon>Tracheophyta</taxon>
        <taxon>Spermatophyta</taxon>
        <taxon>Magnoliopsida</taxon>
        <taxon>Ranunculales</taxon>
        <taxon>Papaveraceae</taxon>
        <taxon>Papaveroideae</taxon>
        <taxon>Macleaya</taxon>
    </lineage>
</organism>
<reference evidence="2 3" key="1">
    <citation type="journal article" date="2017" name="Mol. Plant">
        <title>The Genome of Medicinal Plant Macleaya cordata Provides New Insights into Benzylisoquinoline Alkaloids Metabolism.</title>
        <authorList>
            <person name="Liu X."/>
            <person name="Liu Y."/>
            <person name="Huang P."/>
            <person name="Ma Y."/>
            <person name="Qing Z."/>
            <person name="Tang Q."/>
            <person name="Cao H."/>
            <person name="Cheng P."/>
            <person name="Zheng Y."/>
            <person name="Yuan Z."/>
            <person name="Zhou Y."/>
            <person name="Liu J."/>
            <person name="Tang Z."/>
            <person name="Zhuo Y."/>
            <person name="Zhang Y."/>
            <person name="Yu L."/>
            <person name="Huang J."/>
            <person name="Yang P."/>
            <person name="Peng Q."/>
            <person name="Zhang J."/>
            <person name="Jiang W."/>
            <person name="Zhang Z."/>
            <person name="Lin K."/>
            <person name="Ro D.K."/>
            <person name="Chen X."/>
            <person name="Xiong X."/>
            <person name="Shang Y."/>
            <person name="Huang S."/>
            <person name="Zeng J."/>
        </authorList>
    </citation>
    <scope>NUCLEOTIDE SEQUENCE [LARGE SCALE GENOMIC DNA]</scope>
    <source>
        <strain evidence="3">cv. BLH2017</strain>
        <tissue evidence="2">Root</tissue>
    </source>
</reference>
<sequence length="65" mass="6445">MENGVNKSPPKGKTNRNPPKRGQIKAKIMEGIVKSVVAVIFAKEDGEGGGGHGDGGGGSSAASSP</sequence>
<dbReference type="Proteomes" id="UP000195402">
    <property type="component" value="Unassembled WGS sequence"/>
</dbReference>
<dbReference type="OrthoDB" id="1729447at2759"/>
<feature type="region of interest" description="Disordered" evidence="1">
    <location>
        <begin position="44"/>
        <end position="65"/>
    </location>
</feature>
<dbReference type="EMBL" id="MVGT01000437">
    <property type="protein sequence ID" value="OVA18193.1"/>
    <property type="molecule type" value="Genomic_DNA"/>
</dbReference>
<dbReference type="AlphaFoldDB" id="A0A200R682"/>
<protein>
    <submittedName>
        <fullName evidence="2">Uncharacterized protein</fullName>
    </submittedName>
</protein>
<gene>
    <name evidence="2" type="ORF">BVC80_1835g615</name>
</gene>
<evidence type="ECO:0000256" key="1">
    <source>
        <dbReference type="SAM" id="MobiDB-lite"/>
    </source>
</evidence>
<feature type="region of interest" description="Disordered" evidence="1">
    <location>
        <begin position="1"/>
        <end position="25"/>
    </location>
</feature>
<evidence type="ECO:0000313" key="3">
    <source>
        <dbReference type="Proteomes" id="UP000195402"/>
    </source>
</evidence>
<comment type="caution">
    <text evidence="2">The sequence shown here is derived from an EMBL/GenBank/DDBJ whole genome shotgun (WGS) entry which is preliminary data.</text>
</comment>